<evidence type="ECO:0000256" key="1">
    <source>
        <dbReference type="SAM" id="SignalP"/>
    </source>
</evidence>
<proteinExistence type="predicted"/>
<feature type="chain" id="PRO_5021801894" evidence="1">
    <location>
        <begin position="21"/>
        <end position="247"/>
    </location>
</feature>
<evidence type="ECO:0000259" key="2">
    <source>
        <dbReference type="Pfam" id="PF08787"/>
    </source>
</evidence>
<organism evidence="3 4">
    <name type="scientific">Anatilimnocola aggregata</name>
    <dbReference type="NCBI Taxonomy" id="2528021"/>
    <lineage>
        <taxon>Bacteria</taxon>
        <taxon>Pseudomonadati</taxon>
        <taxon>Planctomycetota</taxon>
        <taxon>Planctomycetia</taxon>
        <taxon>Pirellulales</taxon>
        <taxon>Pirellulaceae</taxon>
        <taxon>Anatilimnocola</taxon>
    </lineage>
</organism>
<dbReference type="OrthoDB" id="273319at2"/>
<name>A0A517Y9F2_9BACT</name>
<keyword evidence="1" id="KW-0732">Signal</keyword>
<dbReference type="KEGG" id="aagg:ETAA8_18750"/>
<dbReference type="GO" id="GO:0045135">
    <property type="term" value="F:poly(beta-D-mannuronate) lyase activity"/>
    <property type="evidence" value="ECO:0007669"/>
    <property type="project" value="UniProtKB-EC"/>
</dbReference>
<dbReference type="AlphaFoldDB" id="A0A517Y9F2"/>
<dbReference type="InterPro" id="IPR013320">
    <property type="entry name" value="ConA-like_dom_sf"/>
</dbReference>
<dbReference type="EMBL" id="CP036274">
    <property type="protein sequence ID" value="QDU26792.1"/>
    <property type="molecule type" value="Genomic_DNA"/>
</dbReference>
<reference evidence="3 4" key="1">
    <citation type="submission" date="2019-02" db="EMBL/GenBank/DDBJ databases">
        <title>Deep-cultivation of Planctomycetes and their phenomic and genomic characterization uncovers novel biology.</title>
        <authorList>
            <person name="Wiegand S."/>
            <person name="Jogler M."/>
            <person name="Boedeker C."/>
            <person name="Pinto D."/>
            <person name="Vollmers J."/>
            <person name="Rivas-Marin E."/>
            <person name="Kohn T."/>
            <person name="Peeters S.H."/>
            <person name="Heuer A."/>
            <person name="Rast P."/>
            <person name="Oberbeckmann S."/>
            <person name="Bunk B."/>
            <person name="Jeske O."/>
            <person name="Meyerdierks A."/>
            <person name="Storesund J.E."/>
            <person name="Kallscheuer N."/>
            <person name="Luecker S."/>
            <person name="Lage O.M."/>
            <person name="Pohl T."/>
            <person name="Merkel B.J."/>
            <person name="Hornburger P."/>
            <person name="Mueller R.-W."/>
            <person name="Bruemmer F."/>
            <person name="Labrenz M."/>
            <person name="Spormann A.M."/>
            <person name="Op den Camp H."/>
            <person name="Overmann J."/>
            <person name="Amann R."/>
            <person name="Jetten M.S.M."/>
            <person name="Mascher T."/>
            <person name="Medema M.H."/>
            <person name="Devos D.P."/>
            <person name="Kaster A.-K."/>
            <person name="Ovreas L."/>
            <person name="Rohde M."/>
            <person name="Galperin M.Y."/>
            <person name="Jogler C."/>
        </authorList>
    </citation>
    <scope>NUCLEOTIDE SEQUENCE [LARGE SCALE GENOMIC DNA]</scope>
    <source>
        <strain evidence="3 4">ETA_A8</strain>
    </source>
</reference>
<dbReference type="Pfam" id="PF08787">
    <property type="entry name" value="Alginate_lyase2"/>
    <property type="match status" value="1"/>
</dbReference>
<accession>A0A517Y9F2</accession>
<dbReference type="SUPFAM" id="SSF49899">
    <property type="entry name" value="Concanavalin A-like lectins/glucanases"/>
    <property type="match status" value="1"/>
</dbReference>
<dbReference type="RefSeq" id="WP_145087623.1">
    <property type="nucleotide sequence ID" value="NZ_CP036274.1"/>
</dbReference>
<evidence type="ECO:0000313" key="3">
    <source>
        <dbReference type="EMBL" id="QDU26792.1"/>
    </source>
</evidence>
<dbReference type="Proteomes" id="UP000315017">
    <property type="component" value="Chromosome"/>
</dbReference>
<protein>
    <submittedName>
        <fullName evidence="3">Alginate lyase</fullName>
        <ecNumber evidence="3">4.2.2.3</ecNumber>
    </submittedName>
</protein>
<keyword evidence="4" id="KW-1185">Reference proteome</keyword>
<keyword evidence="3" id="KW-0456">Lyase</keyword>
<evidence type="ECO:0000313" key="4">
    <source>
        <dbReference type="Proteomes" id="UP000315017"/>
    </source>
</evidence>
<dbReference type="InterPro" id="IPR014895">
    <property type="entry name" value="Alginate_lyase_2"/>
</dbReference>
<dbReference type="Gene3D" id="2.60.120.200">
    <property type="match status" value="1"/>
</dbReference>
<sequence length="247" mass="27249" precursor="true">MKIVLALLFVSGSIVATTNAADVPADVLDLTAWKLTLPVDTARAGSPDEVKQPELNAFSDAKWFFVDPLAKGVAFRAACGADTTKNSKFPRSELREMQPDGKSSASWGTNDGLVHTLTATLAIAHTPEKKKHVVCAQIHDADDDLIMIRLEGTKLFVERKLDRRVELAKNYQLGQFFDLKIEAADGHVRVWYDGTEKLDWPVNRRGCYFKAGCYTQSNLQTGDMPAAYGEVIIRKLAVTHAAQSLRD</sequence>
<dbReference type="EC" id="4.2.2.3" evidence="3"/>
<feature type="signal peptide" evidence="1">
    <location>
        <begin position="1"/>
        <end position="20"/>
    </location>
</feature>
<feature type="domain" description="Alginate lyase 2" evidence="2">
    <location>
        <begin position="28"/>
        <end position="240"/>
    </location>
</feature>
<gene>
    <name evidence="3" type="primary">alyA</name>
    <name evidence="3" type="ORF">ETAA8_18750</name>
</gene>